<feature type="region of interest" description="Disordered" evidence="1">
    <location>
        <begin position="53"/>
        <end position="72"/>
    </location>
</feature>
<evidence type="ECO:0000313" key="3">
    <source>
        <dbReference type="Proteomes" id="UP000757232"/>
    </source>
</evidence>
<dbReference type="Proteomes" id="UP000757232">
    <property type="component" value="Unassembled WGS sequence"/>
</dbReference>
<accession>A0A9Q5I4N9</accession>
<evidence type="ECO:0000256" key="1">
    <source>
        <dbReference type="SAM" id="MobiDB-lite"/>
    </source>
</evidence>
<evidence type="ECO:0000313" key="2">
    <source>
        <dbReference type="EMBL" id="OCB91117.1"/>
    </source>
</evidence>
<protein>
    <submittedName>
        <fullName evidence="2">Uncharacterized protein</fullName>
    </submittedName>
</protein>
<dbReference type="EMBL" id="LNZH02000105">
    <property type="protein sequence ID" value="OCB91117.1"/>
    <property type="molecule type" value="Genomic_DNA"/>
</dbReference>
<gene>
    <name evidence="2" type="ORF">A7U60_g1634</name>
</gene>
<keyword evidence="3" id="KW-1185">Reference proteome</keyword>
<comment type="caution">
    <text evidence="2">The sequence shown here is derived from an EMBL/GenBank/DDBJ whole genome shotgun (WGS) entry which is preliminary data.</text>
</comment>
<dbReference type="AlphaFoldDB" id="A0A9Q5I4N9"/>
<proteinExistence type="predicted"/>
<organism evidence="2 3">
    <name type="scientific">Sanghuangporus baumii</name>
    <name type="common">Phellinus baumii</name>
    <dbReference type="NCBI Taxonomy" id="108892"/>
    <lineage>
        <taxon>Eukaryota</taxon>
        <taxon>Fungi</taxon>
        <taxon>Dikarya</taxon>
        <taxon>Basidiomycota</taxon>
        <taxon>Agaricomycotina</taxon>
        <taxon>Agaricomycetes</taxon>
        <taxon>Hymenochaetales</taxon>
        <taxon>Hymenochaetaceae</taxon>
        <taxon>Sanghuangporus</taxon>
    </lineage>
</organism>
<reference evidence="2" key="1">
    <citation type="submission" date="2016-06" db="EMBL/GenBank/DDBJ databases">
        <title>Draft Genome sequence of the fungus Inonotus baumii.</title>
        <authorList>
            <person name="Zhu H."/>
            <person name="Lin W."/>
        </authorList>
    </citation>
    <scope>NUCLEOTIDE SEQUENCE</scope>
    <source>
        <strain evidence="2">821</strain>
    </source>
</reference>
<sequence length="133" mass="14418">MLVNPTNPTTPAAKFGSMFFSAALEVSEPLLDEACEASDEPDADEVVVADAEAEAEPAAVEEGETAESCMEDTGSPDVLQAFVNSMFKNHLMYRLRRDKAKWSLRSTMFCVFVCCELASSPATPTKQFPQSAI</sequence>
<feature type="compositionally biased region" description="Acidic residues" evidence="1">
    <location>
        <begin position="53"/>
        <end position="65"/>
    </location>
</feature>
<name>A0A9Q5I4N9_SANBA</name>